<gene>
    <name evidence="2" type="ORF">OS493_025264</name>
</gene>
<evidence type="ECO:0000313" key="2">
    <source>
        <dbReference type="EMBL" id="KAJ7377949.1"/>
    </source>
</evidence>
<keyword evidence="1" id="KW-0732">Signal</keyword>
<accession>A0A9W9ZD43</accession>
<dbReference type="AlphaFoldDB" id="A0A9W9ZD43"/>
<sequence length="207" mass="21140">MLIRTTTVVAAAASLAVANLAVASNVANLAVASSVASLAVASNVASNVASLAAASHVAAVSHAVAAIKTLVITTNTITTCPCAQSRCCECPEPCGCGYAQPCDYGCGCGWGFVDPMSCGGCVGYCGCAELCGCGLAGCGCPCEVNPCCRYTSECGGYPCDVFAIDNEEPGKGPSKSKKEQKGDRRQLILPPGYLFPAYRRVKTLQFR</sequence>
<organism evidence="2 3">
    <name type="scientific">Desmophyllum pertusum</name>
    <dbReference type="NCBI Taxonomy" id="174260"/>
    <lineage>
        <taxon>Eukaryota</taxon>
        <taxon>Metazoa</taxon>
        <taxon>Cnidaria</taxon>
        <taxon>Anthozoa</taxon>
        <taxon>Hexacorallia</taxon>
        <taxon>Scleractinia</taxon>
        <taxon>Caryophylliina</taxon>
        <taxon>Caryophylliidae</taxon>
        <taxon>Desmophyllum</taxon>
    </lineage>
</organism>
<dbReference type="EMBL" id="MU826370">
    <property type="protein sequence ID" value="KAJ7377949.1"/>
    <property type="molecule type" value="Genomic_DNA"/>
</dbReference>
<evidence type="ECO:0000256" key="1">
    <source>
        <dbReference type="SAM" id="SignalP"/>
    </source>
</evidence>
<name>A0A9W9ZD43_9CNID</name>
<dbReference type="OrthoDB" id="10619038at2759"/>
<dbReference type="Proteomes" id="UP001163046">
    <property type="component" value="Unassembled WGS sequence"/>
</dbReference>
<reference evidence="2" key="1">
    <citation type="submission" date="2023-01" db="EMBL/GenBank/DDBJ databases">
        <title>Genome assembly of the deep-sea coral Lophelia pertusa.</title>
        <authorList>
            <person name="Herrera S."/>
            <person name="Cordes E."/>
        </authorList>
    </citation>
    <scope>NUCLEOTIDE SEQUENCE</scope>
    <source>
        <strain evidence="2">USNM1676648</strain>
        <tissue evidence="2">Polyp</tissue>
    </source>
</reference>
<keyword evidence="3" id="KW-1185">Reference proteome</keyword>
<feature type="chain" id="PRO_5040729103" evidence="1">
    <location>
        <begin position="24"/>
        <end position="207"/>
    </location>
</feature>
<feature type="signal peptide" evidence="1">
    <location>
        <begin position="1"/>
        <end position="23"/>
    </location>
</feature>
<comment type="caution">
    <text evidence="2">The sequence shown here is derived from an EMBL/GenBank/DDBJ whole genome shotgun (WGS) entry which is preliminary data.</text>
</comment>
<protein>
    <submittedName>
        <fullName evidence="2">Uncharacterized protein</fullName>
    </submittedName>
</protein>
<proteinExistence type="predicted"/>
<evidence type="ECO:0000313" key="3">
    <source>
        <dbReference type="Proteomes" id="UP001163046"/>
    </source>
</evidence>